<reference evidence="2" key="1">
    <citation type="submission" date="2021-02" db="EMBL/GenBank/DDBJ databases">
        <authorList>
            <person name="Cremers G."/>
            <person name="Picone N."/>
        </authorList>
    </citation>
    <scope>NUCLEOTIDE SEQUENCE</scope>
    <source>
        <strain evidence="2">PQ17</strain>
    </source>
</reference>
<proteinExistence type="predicted"/>
<dbReference type="InterPro" id="IPR011250">
    <property type="entry name" value="OMP/PagP_B-barrel"/>
</dbReference>
<comment type="caution">
    <text evidence="2">The sequence shown here is derived from an EMBL/GenBank/DDBJ whole genome shotgun (WGS) entry which is preliminary data.</text>
</comment>
<keyword evidence="3" id="KW-1185">Reference proteome</keyword>
<protein>
    <submittedName>
        <fullName evidence="2">OMP_b-brl domain-containing protein</fullName>
    </submittedName>
</protein>
<dbReference type="EMBL" id="CAJNOB010000014">
    <property type="protein sequence ID" value="CAF0697246.1"/>
    <property type="molecule type" value="Genomic_DNA"/>
</dbReference>
<keyword evidence="1" id="KW-0812">Transmembrane</keyword>
<name>A0A8J2BT89_9BACT</name>
<dbReference type="SUPFAM" id="SSF56925">
    <property type="entry name" value="OMPA-like"/>
    <property type="match status" value="1"/>
</dbReference>
<dbReference type="AlphaFoldDB" id="A0A8J2BT89"/>
<gene>
    <name evidence="2" type="ORF">MPNT_210021</name>
</gene>
<sequence>MTRCRFPLTTPTMNTFSSLTLQKWAAGRVVLRYLATFLGVGSLVSVAWGGDTTGNFKETKAPEEVYTNNRGFYAGVFAGGAVSDNDEIVQSGTAFLIPPLDVRATGAAKSNTGFMVGLNVGYEWPGWRLGGDPRWALLPALEFEGYYLSADQTGFLNNPTPRLPEHLFDFRAPMDIGVLMPNLVLTLHTPYRVHPYIGGGVGAAIVSNVGATSFQLAPPEPGINHFNSNPNASDWGFAATARAGLRFDITRHLYFFVEYKFLTIGTTDYTFGSTVYPTHAPTSPWSVHYGDMFEHMGVGGIGFAF</sequence>
<evidence type="ECO:0000313" key="2">
    <source>
        <dbReference type="EMBL" id="CAF0697246.1"/>
    </source>
</evidence>
<evidence type="ECO:0000256" key="1">
    <source>
        <dbReference type="SAM" id="Phobius"/>
    </source>
</evidence>
<accession>A0A8J2BT89</accession>
<organism evidence="2 3">
    <name type="scientific">Candidatus Methylacidithermus pantelleriae</name>
    <dbReference type="NCBI Taxonomy" id="2744239"/>
    <lineage>
        <taxon>Bacteria</taxon>
        <taxon>Pseudomonadati</taxon>
        <taxon>Verrucomicrobiota</taxon>
        <taxon>Methylacidiphilae</taxon>
        <taxon>Methylacidiphilales</taxon>
        <taxon>Methylacidiphilaceae</taxon>
        <taxon>Candidatus Methylacidithermus</taxon>
    </lineage>
</organism>
<keyword evidence="1" id="KW-0472">Membrane</keyword>
<keyword evidence="1" id="KW-1133">Transmembrane helix</keyword>
<feature type="transmembrane region" description="Helical" evidence="1">
    <location>
        <begin position="30"/>
        <end position="50"/>
    </location>
</feature>
<dbReference type="Gene3D" id="2.40.160.20">
    <property type="match status" value="1"/>
</dbReference>
<dbReference type="Proteomes" id="UP000663859">
    <property type="component" value="Unassembled WGS sequence"/>
</dbReference>
<evidence type="ECO:0000313" key="3">
    <source>
        <dbReference type="Proteomes" id="UP000663859"/>
    </source>
</evidence>